<organism evidence="1 2">
    <name type="scientific">Paraflavitalea soli</name>
    <dbReference type="NCBI Taxonomy" id="2315862"/>
    <lineage>
        <taxon>Bacteria</taxon>
        <taxon>Pseudomonadati</taxon>
        <taxon>Bacteroidota</taxon>
        <taxon>Chitinophagia</taxon>
        <taxon>Chitinophagales</taxon>
        <taxon>Chitinophagaceae</taxon>
        <taxon>Paraflavitalea</taxon>
    </lineage>
</organism>
<dbReference type="KEGG" id="pseg:D3H65_10930"/>
<evidence type="ECO:0000313" key="1">
    <source>
        <dbReference type="EMBL" id="AXY74460.1"/>
    </source>
</evidence>
<accession>A0A3B7MN54</accession>
<name>A0A3B7MN54_9BACT</name>
<evidence type="ECO:0000313" key="2">
    <source>
        <dbReference type="Proteomes" id="UP000263900"/>
    </source>
</evidence>
<dbReference type="Proteomes" id="UP000263900">
    <property type="component" value="Chromosome"/>
</dbReference>
<dbReference type="AlphaFoldDB" id="A0A3B7MN54"/>
<keyword evidence="2" id="KW-1185">Reference proteome</keyword>
<reference evidence="1 2" key="1">
    <citation type="submission" date="2018-09" db="EMBL/GenBank/DDBJ databases">
        <title>Genome sequencing of strain 6GH32-13.</title>
        <authorList>
            <person name="Weon H.-Y."/>
            <person name="Heo J."/>
            <person name="Kwon S.-W."/>
        </authorList>
    </citation>
    <scope>NUCLEOTIDE SEQUENCE [LARGE SCALE GENOMIC DNA]</scope>
    <source>
        <strain evidence="1 2">5GH32-13</strain>
    </source>
</reference>
<gene>
    <name evidence="1" type="ORF">D3H65_10930</name>
</gene>
<proteinExistence type="predicted"/>
<dbReference type="EMBL" id="CP032157">
    <property type="protein sequence ID" value="AXY74460.1"/>
    <property type="molecule type" value="Genomic_DNA"/>
</dbReference>
<protein>
    <submittedName>
        <fullName evidence="1">Uncharacterized protein</fullName>
    </submittedName>
</protein>
<sequence length="67" mass="7919">MQEHLSQIKICKPGTYICKQAKLINKDVSQNPRVWKFIKNIHELPVSGWPLITGRKSPDYRPYFKCF</sequence>